<dbReference type="PROSITE" id="PS50988">
    <property type="entry name" value="TROVE"/>
    <property type="match status" value="1"/>
</dbReference>
<sequence>MLSVVSVSLVGGLTPDLTEGSTCATLFSIMKELAQTDPEFVLKVALYSRRELGIRKTSNVLLALAAELPPCRPHLVRYFSAAVVLPSDWLDVATTYKSPPNSCTRERLSLPACLRRALVEKFPAFNEHQLAKYNKEGQKRGLRKEAPP</sequence>
<dbReference type="GO" id="GO:0005697">
    <property type="term" value="C:telomerase holoenzyme complex"/>
    <property type="evidence" value="ECO:0007669"/>
    <property type="project" value="TreeGrafter"/>
</dbReference>
<name>S4RXY6_PETMA</name>
<dbReference type="InterPro" id="IPR052652">
    <property type="entry name" value="Telomerase_Complex_Comp"/>
</dbReference>
<dbReference type="GO" id="GO:0003720">
    <property type="term" value="F:telomerase activity"/>
    <property type="evidence" value="ECO:0007669"/>
    <property type="project" value="TreeGrafter"/>
</dbReference>
<dbReference type="InterPro" id="IPR037214">
    <property type="entry name" value="TROVE_dom_sf"/>
</dbReference>
<dbReference type="Pfam" id="PF05731">
    <property type="entry name" value="TROVE"/>
    <property type="match status" value="1"/>
</dbReference>
<dbReference type="SUPFAM" id="SSF140864">
    <property type="entry name" value="TROVE domain-like"/>
    <property type="match status" value="1"/>
</dbReference>
<dbReference type="AlphaFoldDB" id="S4RXY6"/>
<feature type="domain" description="TROVE" evidence="1">
    <location>
        <begin position="1"/>
        <end position="148"/>
    </location>
</feature>
<dbReference type="PANTHER" id="PTHR44791:SF1">
    <property type="entry name" value="TELOMERASE PROTEIN COMPONENT 1"/>
    <property type="match status" value="1"/>
</dbReference>
<dbReference type="GO" id="GO:0070034">
    <property type="term" value="F:telomerase RNA binding"/>
    <property type="evidence" value="ECO:0007669"/>
    <property type="project" value="TreeGrafter"/>
</dbReference>
<evidence type="ECO:0000259" key="1">
    <source>
        <dbReference type="PROSITE" id="PS50988"/>
    </source>
</evidence>
<reference evidence="2" key="1">
    <citation type="submission" date="2025-08" db="UniProtKB">
        <authorList>
            <consortium name="Ensembl"/>
        </authorList>
    </citation>
    <scope>IDENTIFICATION</scope>
</reference>
<dbReference type="PANTHER" id="PTHR44791">
    <property type="entry name" value="TELOMERASE PROTEIN COMPONENT 1 TEP1"/>
    <property type="match status" value="1"/>
</dbReference>
<dbReference type="InterPro" id="IPR008858">
    <property type="entry name" value="TROVE_dom"/>
</dbReference>
<dbReference type="STRING" id="7757.ENSPMAP00000010077"/>
<dbReference type="Ensembl" id="ENSPMAT00000010121.1">
    <property type="protein sequence ID" value="ENSPMAP00000010077.1"/>
    <property type="gene ID" value="ENSPMAG00000009162.1"/>
</dbReference>
<protein>
    <recommendedName>
        <fullName evidence="1">TROVE domain-containing protein</fullName>
    </recommendedName>
</protein>
<evidence type="ECO:0000313" key="2">
    <source>
        <dbReference type="Ensembl" id="ENSPMAP00000010077.1"/>
    </source>
</evidence>
<organism evidence="2">
    <name type="scientific">Petromyzon marinus</name>
    <name type="common">Sea lamprey</name>
    <dbReference type="NCBI Taxonomy" id="7757"/>
    <lineage>
        <taxon>Eukaryota</taxon>
        <taxon>Metazoa</taxon>
        <taxon>Chordata</taxon>
        <taxon>Craniata</taxon>
        <taxon>Vertebrata</taxon>
        <taxon>Cyclostomata</taxon>
        <taxon>Hyperoartia</taxon>
        <taxon>Petromyzontiformes</taxon>
        <taxon>Petromyzontidae</taxon>
        <taxon>Petromyzon</taxon>
    </lineage>
</organism>
<reference evidence="2" key="2">
    <citation type="submission" date="2025-09" db="UniProtKB">
        <authorList>
            <consortium name="Ensembl"/>
        </authorList>
    </citation>
    <scope>IDENTIFICATION</scope>
</reference>
<proteinExistence type="predicted"/>
<dbReference type="GO" id="GO:0000722">
    <property type="term" value="P:telomere maintenance via recombination"/>
    <property type="evidence" value="ECO:0007669"/>
    <property type="project" value="TreeGrafter"/>
</dbReference>
<dbReference type="HOGENOM" id="CLU_123669_0_0_1"/>
<accession>S4RXY6</accession>
<dbReference type="GeneTree" id="ENSGT00940000175273"/>